<dbReference type="SUPFAM" id="SSF46785">
    <property type="entry name" value="Winged helix' DNA-binding domain"/>
    <property type="match status" value="1"/>
</dbReference>
<feature type="domain" description="HTH arsR-type" evidence="4">
    <location>
        <begin position="17"/>
        <end position="96"/>
    </location>
</feature>
<keyword evidence="2" id="KW-0238">DNA-binding</keyword>
<organism evidence="5 6">
    <name type="scientific">Candidatus Egerieimonas intestinavium</name>
    <dbReference type="NCBI Taxonomy" id="2840777"/>
    <lineage>
        <taxon>Bacteria</taxon>
        <taxon>Bacillati</taxon>
        <taxon>Bacillota</taxon>
        <taxon>Clostridia</taxon>
        <taxon>Lachnospirales</taxon>
        <taxon>Lachnospiraceae</taxon>
        <taxon>Lachnospiraceae incertae sedis</taxon>
        <taxon>Candidatus Egerieimonas</taxon>
    </lineage>
</organism>
<protein>
    <submittedName>
        <fullName evidence="5">Helix-turn-helix domain-containing protein</fullName>
    </submittedName>
</protein>
<dbReference type="GO" id="GO:0003677">
    <property type="term" value="F:DNA binding"/>
    <property type="evidence" value="ECO:0007669"/>
    <property type="project" value="UniProtKB-KW"/>
</dbReference>
<dbReference type="SMART" id="SM00418">
    <property type="entry name" value="HTH_ARSR"/>
    <property type="match status" value="1"/>
</dbReference>
<evidence type="ECO:0000256" key="3">
    <source>
        <dbReference type="ARBA" id="ARBA00023163"/>
    </source>
</evidence>
<dbReference type="InterPro" id="IPR036390">
    <property type="entry name" value="WH_DNA-bd_sf"/>
</dbReference>
<evidence type="ECO:0000313" key="6">
    <source>
        <dbReference type="Proteomes" id="UP000886841"/>
    </source>
</evidence>
<comment type="caution">
    <text evidence="5">The sequence shown here is derived from an EMBL/GenBank/DDBJ whole genome shotgun (WGS) entry which is preliminary data.</text>
</comment>
<reference evidence="5" key="2">
    <citation type="journal article" date="2021" name="PeerJ">
        <title>Extensive microbial diversity within the chicken gut microbiome revealed by metagenomics and culture.</title>
        <authorList>
            <person name="Gilroy R."/>
            <person name="Ravi A."/>
            <person name="Getino M."/>
            <person name="Pursley I."/>
            <person name="Horton D.L."/>
            <person name="Alikhan N.F."/>
            <person name="Baker D."/>
            <person name="Gharbi K."/>
            <person name="Hall N."/>
            <person name="Watson M."/>
            <person name="Adriaenssens E.M."/>
            <person name="Foster-Nyarko E."/>
            <person name="Jarju S."/>
            <person name="Secka A."/>
            <person name="Antonio M."/>
            <person name="Oren A."/>
            <person name="Chaudhuri R.R."/>
            <person name="La Ragione R."/>
            <person name="Hildebrand F."/>
            <person name="Pallen M.J."/>
        </authorList>
    </citation>
    <scope>NUCLEOTIDE SEQUENCE</scope>
    <source>
        <strain evidence="5">ChiSxjej1B13-7041</strain>
    </source>
</reference>
<dbReference type="InterPro" id="IPR001845">
    <property type="entry name" value="HTH_ArsR_DNA-bd_dom"/>
</dbReference>
<dbReference type="Gene3D" id="1.10.10.10">
    <property type="entry name" value="Winged helix-like DNA-binding domain superfamily/Winged helix DNA-binding domain"/>
    <property type="match status" value="1"/>
</dbReference>
<dbReference type="InterPro" id="IPR036388">
    <property type="entry name" value="WH-like_DNA-bd_sf"/>
</dbReference>
<keyword evidence="3" id="KW-0804">Transcription</keyword>
<name>A0A9D1ELM8_9FIRM</name>
<proteinExistence type="predicted"/>
<evidence type="ECO:0000313" key="5">
    <source>
        <dbReference type="EMBL" id="HIR93859.1"/>
    </source>
</evidence>
<dbReference type="Pfam" id="PF12840">
    <property type="entry name" value="HTH_20"/>
    <property type="match status" value="1"/>
</dbReference>
<evidence type="ECO:0000256" key="1">
    <source>
        <dbReference type="ARBA" id="ARBA00023015"/>
    </source>
</evidence>
<evidence type="ECO:0000256" key="2">
    <source>
        <dbReference type="ARBA" id="ARBA00023125"/>
    </source>
</evidence>
<dbReference type="CDD" id="cd00090">
    <property type="entry name" value="HTH_ARSR"/>
    <property type="match status" value="1"/>
</dbReference>
<dbReference type="AlphaFoldDB" id="A0A9D1ELM8"/>
<gene>
    <name evidence="5" type="ORF">IAB98_10630</name>
</gene>
<evidence type="ECO:0000259" key="4">
    <source>
        <dbReference type="SMART" id="SM00418"/>
    </source>
</evidence>
<dbReference type="InterPro" id="IPR011991">
    <property type="entry name" value="ArsR-like_HTH"/>
</dbReference>
<dbReference type="PANTHER" id="PTHR43132">
    <property type="entry name" value="ARSENICAL RESISTANCE OPERON REPRESSOR ARSR-RELATED"/>
    <property type="match status" value="1"/>
</dbReference>
<dbReference type="Proteomes" id="UP000886841">
    <property type="component" value="Unassembled WGS sequence"/>
</dbReference>
<dbReference type="PANTHER" id="PTHR43132:SF2">
    <property type="entry name" value="ARSENICAL RESISTANCE OPERON REPRESSOR ARSR-RELATED"/>
    <property type="match status" value="1"/>
</dbReference>
<keyword evidence="1" id="KW-0805">Transcription regulation</keyword>
<accession>A0A9D1ELM8</accession>
<reference evidence="5" key="1">
    <citation type="submission" date="2020-10" db="EMBL/GenBank/DDBJ databases">
        <authorList>
            <person name="Gilroy R."/>
        </authorList>
    </citation>
    <scope>NUCLEOTIDE SEQUENCE</scope>
    <source>
        <strain evidence="5">ChiSxjej1B13-7041</strain>
    </source>
</reference>
<sequence>MEKARNLGLNQEEELLRLGKALASEARIEILKLLRGQEMNVNEIAEQLKIPSSSAAVHVRILEEAGLLDTELRPGIRGARKICSFRGGQVCIDLDSPGEQEQAEVISMPIGNYVDYHVEPTCGIVGPEGLIDEEDEPRCFYNPGRIEAQLLWFGSGYVEYRFPNASLQNRSLRRMELSAELCSETANYDMDCPSDITLWINGLEAGTWHCPSDFGGRRGKYSPQWWPVTKTQYGCLKTWSLREEGTYLDGTLVSPVKLADYRLAELPYISVRLGIRPEAEHRGGVNIFGETFGDYSQNILLKFFY</sequence>
<dbReference type="GO" id="GO:0003700">
    <property type="term" value="F:DNA-binding transcription factor activity"/>
    <property type="evidence" value="ECO:0007669"/>
    <property type="project" value="InterPro"/>
</dbReference>
<dbReference type="EMBL" id="DVHU01000095">
    <property type="protein sequence ID" value="HIR93859.1"/>
    <property type="molecule type" value="Genomic_DNA"/>
</dbReference>
<dbReference type="InterPro" id="IPR051011">
    <property type="entry name" value="Metal_resp_trans_reg"/>
</dbReference>